<dbReference type="GO" id="GO:0004022">
    <property type="term" value="F:alcohol dehydrogenase (NAD+) activity"/>
    <property type="evidence" value="ECO:0007669"/>
    <property type="project" value="UniProtKB-ARBA"/>
</dbReference>
<evidence type="ECO:0000259" key="6">
    <source>
        <dbReference type="Pfam" id="PF25137"/>
    </source>
</evidence>
<protein>
    <submittedName>
        <fullName evidence="7">Long-chain-alcohol dehydrogenase 1</fullName>
        <ecNumber evidence="7">1.1.1.192</ecNumber>
    </submittedName>
</protein>
<comment type="similarity">
    <text evidence="1">Belongs to the iron-containing alcohol dehydrogenase family.</text>
</comment>
<keyword evidence="3" id="KW-0520">NAD</keyword>
<dbReference type="Pfam" id="PF25137">
    <property type="entry name" value="ADH_Fe_C"/>
    <property type="match status" value="1"/>
</dbReference>
<keyword evidence="8" id="KW-1185">Reference proteome</keyword>
<dbReference type="PROSITE" id="PS00913">
    <property type="entry name" value="ADH_IRON_1"/>
    <property type="match status" value="1"/>
</dbReference>
<dbReference type="AlphaFoldDB" id="A0A5C0WJM8"/>
<dbReference type="GO" id="GO:0050060">
    <property type="term" value="F:long-chain-alcohol dehydrogenase activity"/>
    <property type="evidence" value="ECO:0007669"/>
    <property type="project" value="UniProtKB-EC"/>
</dbReference>
<evidence type="ECO:0000256" key="1">
    <source>
        <dbReference type="ARBA" id="ARBA00007358"/>
    </source>
</evidence>
<feature type="domain" description="Alcohol dehydrogenase iron-type/glycerol dehydrogenase GldA" evidence="5">
    <location>
        <begin position="12"/>
        <end position="182"/>
    </location>
</feature>
<accession>A0A5C0WJM8</accession>
<dbReference type="PANTHER" id="PTHR11496:SF102">
    <property type="entry name" value="ALCOHOL DEHYDROGENASE 4"/>
    <property type="match status" value="1"/>
</dbReference>
<evidence type="ECO:0000313" key="7">
    <source>
        <dbReference type="EMBL" id="QEK64057.1"/>
    </source>
</evidence>
<dbReference type="FunFam" id="3.40.50.1970:FF:000003">
    <property type="entry name" value="Alcohol dehydrogenase, iron-containing"/>
    <property type="match status" value="1"/>
</dbReference>
<keyword evidence="4" id="KW-0812">Transmembrane</keyword>
<dbReference type="RefSeq" id="WP_149126298.1">
    <property type="nucleotide sequence ID" value="NZ_CP043404.1"/>
</dbReference>
<dbReference type="InterPro" id="IPR056798">
    <property type="entry name" value="ADH_Fe_C"/>
</dbReference>
<dbReference type="InterPro" id="IPR001670">
    <property type="entry name" value="ADH_Fe/GldA"/>
</dbReference>
<name>A0A5C0WJM8_BACIA</name>
<dbReference type="PANTHER" id="PTHR11496">
    <property type="entry name" value="ALCOHOL DEHYDROGENASE"/>
    <property type="match status" value="1"/>
</dbReference>
<dbReference type="Gene3D" id="3.40.50.1970">
    <property type="match status" value="1"/>
</dbReference>
<keyword evidence="4" id="KW-0472">Membrane</keyword>
<evidence type="ECO:0000259" key="5">
    <source>
        <dbReference type="Pfam" id="PF00465"/>
    </source>
</evidence>
<evidence type="ECO:0000313" key="8">
    <source>
        <dbReference type="Proteomes" id="UP000325032"/>
    </source>
</evidence>
<feature type="transmembrane region" description="Helical" evidence="4">
    <location>
        <begin position="31"/>
        <end position="53"/>
    </location>
</feature>
<dbReference type="EMBL" id="CP043404">
    <property type="protein sequence ID" value="QEK64057.1"/>
    <property type="molecule type" value="Genomic_DNA"/>
</dbReference>
<dbReference type="GeneID" id="61769064"/>
<dbReference type="SUPFAM" id="SSF56796">
    <property type="entry name" value="Dehydroquinate synthase-like"/>
    <property type="match status" value="1"/>
</dbReference>
<evidence type="ECO:0000256" key="2">
    <source>
        <dbReference type="ARBA" id="ARBA00023002"/>
    </source>
</evidence>
<dbReference type="InterPro" id="IPR018211">
    <property type="entry name" value="ADH_Fe_CS"/>
</dbReference>
<dbReference type="Pfam" id="PF00465">
    <property type="entry name" value="Fe-ADH"/>
    <property type="match status" value="1"/>
</dbReference>
<evidence type="ECO:0000256" key="3">
    <source>
        <dbReference type="ARBA" id="ARBA00023027"/>
    </source>
</evidence>
<gene>
    <name evidence="7" type="primary">adh1</name>
    <name evidence="7" type="ORF">FX981_02300</name>
</gene>
<dbReference type="GO" id="GO:0046872">
    <property type="term" value="F:metal ion binding"/>
    <property type="evidence" value="ECO:0007669"/>
    <property type="project" value="InterPro"/>
</dbReference>
<evidence type="ECO:0000256" key="4">
    <source>
        <dbReference type="SAM" id="Phobius"/>
    </source>
</evidence>
<reference evidence="7 8" key="1">
    <citation type="journal article" date="2018" name="Plant Biotechnol. Rep.">
        <title>Diversity and antifungal activity of endophytic bacteria associated with Panax ginseng seedlings.</title>
        <authorList>
            <person name="Park J.M."/>
            <person name="Hong C.E."/>
            <person name="Jo S.H."/>
        </authorList>
    </citation>
    <scope>NUCLEOTIDE SEQUENCE [LARGE SCALE GENOMIC DNA]</scope>
    <source>
        <strain evidence="7 8">PgKB20</strain>
    </source>
</reference>
<keyword evidence="4" id="KW-1133">Transmembrane helix</keyword>
<sequence>MTITHYHFQTASHIVSGAGSLDLLGEKLDSLGLSGLTSIFILTQPSIVSLGYADHIKRELAKKGIASEISTEIKPEPTEENIEGVFHTFLKGEHDAIIGIGGGSVLDAAKILAVLKTNDQPISALVGTNLVEKRGVPTILIPTTSGTGSEVTPNAIVTFPEKELKIGMVSPHLLPDLVILDPALTLNLPKSITAATGMDAFTHALESYISNKANPFSDMFALESMRLISGSIQEAYHHGDHMKARENMLVGAMYGGMALTSAGTAAVHAMAYPLGGKYKISHGVANSMLLPHVTAFNADHIIDRLEHVARAIGLAGAHTKQELAERVIHQIEEWTADLHIPQQLKAFGVSKEDVPALAQAASEVKRLMDNNPKPMSVSEIEQVYMKLLDA</sequence>
<dbReference type="InterPro" id="IPR039697">
    <property type="entry name" value="Alcohol_dehydrogenase_Fe"/>
</dbReference>
<dbReference type="Proteomes" id="UP000325032">
    <property type="component" value="Chromosome"/>
</dbReference>
<dbReference type="Gene3D" id="1.20.1090.10">
    <property type="entry name" value="Dehydroquinate synthase-like - alpha domain"/>
    <property type="match status" value="1"/>
</dbReference>
<dbReference type="FunFam" id="1.20.1090.10:FF:000001">
    <property type="entry name" value="Aldehyde-alcohol dehydrogenase"/>
    <property type="match status" value="1"/>
</dbReference>
<feature type="domain" description="Fe-containing alcohol dehydrogenase-like C-terminal" evidence="6">
    <location>
        <begin position="193"/>
        <end position="386"/>
    </location>
</feature>
<proteinExistence type="inferred from homology"/>
<keyword evidence="2 7" id="KW-0560">Oxidoreductase</keyword>
<dbReference type="CDD" id="cd08551">
    <property type="entry name" value="Fe-ADH"/>
    <property type="match status" value="1"/>
</dbReference>
<dbReference type="EC" id="1.1.1.192" evidence="7"/>
<organism evidence="7 8">
    <name type="scientific">Bacillus safensis</name>
    <dbReference type="NCBI Taxonomy" id="561879"/>
    <lineage>
        <taxon>Bacteria</taxon>
        <taxon>Bacillati</taxon>
        <taxon>Bacillota</taxon>
        <taxon>Bacilli</taxon>
        <taxon>Bacillales</taxon>
        <taxon>Bacillaceae</taxon>
        <taxon>Bacillus</taxon>
    </lineage>
</organism>